<evidence type="ECO:0000256" key="2">
    <source>
        <dbReference type="SAM" id="Phobius"/>
    </source>
</evidence>
<dbReference type="Proteomes" id="UP000250140">
    <property type="component" value="Unassembled WGS sequence"/>
</dbReference>
<feature type="region of interest" description="Disordered" evidence="1">
    <location>
        <begin position="105"/>
        <end position="128"/>
    </location>
</feature>
<organism evidence="3 4">
    <name type="scientific">Glonium stellatum</name>
    <dbReference type="NCBI Taxonomy" id="574774"/>
    <lineage>
        <taxon>Eukaryota</taxon>
        <taxon>Fungi</taxon>
        <taxon>Dikarya</taxon>
        <taxon>Ascomycota</taxon>
        <taxon>Pezizomycotina</taxon>
        <taxon>Dothideomycetes</taxon>
        <taxon>Pleosporomycetidae</taxon>
        <taxon>Gloniales</taxon>
        <taxon>Gloniaceae</taxon>
        <taxon>Glonium</taxon>
    </lineage>
</organism>
<evidence type="ECO:0000313" key="4">
    <source>
        <dbReference type="Proteomes" id="UP000250140"/>
    </source>
</evidence>
<evidence type="ECO:0000313" key="3">
    <source>
        <dbReference type="EMBL" id="OCL06836.1"/>
    </source>
</evidence>
<keyword evidence="2" id="KW-0812">Transmembrane</keyword>
<keyword evidence="4" id="KW-1185">Reference proteome</keyword>
<dbReference type="EMBL" id="KV749973">
    <property type="protein sequence ID" value="OCL06836.1"/>
    <property type="molecule type" value="Genomic_DNA"/>
</dbReference>
<feature type="transmembrane region" description="Helical" evidence="2">
    <location>
        <begin position="12"/>
        <end position="31"/>
    </location>
</feature>
<gene>
    <name evidence="3" type="ORF">AOQ84DRAFT_389920</name>
</gene>
<keyword evidence="2" id="KW-1133">Transmembrane helix</keyword>
<feature type="compositionally biased region" description="Pro residues" evidence="1">
    <location>
        <begin position="109"/>
        <end position="119"/>
    </location>
</feature>
<sequence length="128" mass="13979">MSDKVLHCQDIIYMLAITLSLVLSQPLIFTFTGCPNNNNILDVAPPIGATHFIAQIFVYLDNILGERADLRDNPSPISDVILVNQTPPLLRPSKRYLTGQPYSIIAAPNEPPPTTPPSGYPTGQPITK</sequence>
<keyword evidence="2" id="KW-0472">Membrane</keyword>
<dbReference type="AlphaFoldDB" id="A0A8E2EYF3"/>
<protein>
    <submittedName>
        <fullName evidence="3">Uncharacterized protein</fullName>
    </submittedName>
</protein>
<reference evidence="3 4" key="1">
    <citation type="journal article" date="2016" name="Nat. Commun.">
        <title>Ectomycorrhizal ecology is imprinted in the genome of the dominant symbiotic fungus Cenococcum geophilum.</title>
        <authorList>
            <consortium name="DOE Joint Genome Institute"/>
            <person name="Peter M."/>
            <person name="Kohler A."/>
            <person name="Ohm R.A."/>
            <person name="Kuo A."/>
            <person name="Krutzmann J."/>
            <person name="Morin E."/>
            <person name="Arend M."/>
            <person name="Barry K.W."/>
            <person name="Binder M."/>
            <person name="Choi C."/>
            <person name="Clum A."/>
            <person name="Copeland A."/>
            <person name="Grisel N."/>
            <person name="Haridas S."/>
            <person name="Kipfer T."/>
            <person name="LaButti K."/>
            <person name="Lindquist E."/>
            <person name="Lipzen A."/>
            <person name="Maire R."/>
            <person name="Meier B."/>
            <person name="Mihaltcheva S."/>
            <person name="Molinier V."/>
            <person name="Murat C."/>
            <person name="Poggeler S."/>
            <person name="Quandt C.A."/>
            <person name="Sperisen C."/>
            <person name="Tritt A."/>
            <person name="Tisserant E."/>
            <person name="Crous P.W."/>
            <person name="Henrissat B."/>
            <person name="Nehls U."/>
            <person name="Egli S."/>
            <person name="Spatafora J.W."/>
            <person name="Grigoriev I.V."/>
            <person name="Martin F.M."/>
        </authorList>
    </citation>
    <scope>NUCLEOTIDE SEQUENCE [LARGE SCALE GENOMIC DNA]</scope>
    <source>
        <strain evidence="3 4">CBS 207.34</strain>
    </source>
</reference>
<evidence type="ECO:0000256" key="1">
    <source>
        <dbReference type="SAM" id="MobiDB-lite"/>
    </source>
</evidence>
<accession>A0A8E2EYF3</accession>
<name>A0A8E2EYF3_9PEZI</name>
<proteinExistence type="predicted"/>
<dbReference type="PROSITE" id="PS51257">
    <property type="entry name" value="PROKAR_LIPOPROTEIN"/>
    <property type="match status" value="1"/>
</dbReference>